<keyword evidence="1" id="KW-0732">Signal</keyword>
<organism evidence="2 3">
    <name type="scientific">Azospirillum isscasi</name>
    <dbReference type="NCBI Taxonomy" id="3053926"/>
    <lineage>
        <taxon>Bacteria</taxon>
        <taxon>Pseudomonadati</taxon>
        <taxon>Pseudomonadota</taxon>
        <taxon>Alphaproteobacteria</taxon>
        <taxon>Rhodospirillales</taxon>
        <taxon>Azospirillaceae</taxon>
        <taxon>Azospirillum</taxon>
    </lineage>
</organism>
<keyword evidence="3" id="KW-1185">Reference proteome</keyword>
<dbReference type="InterPro" id="IPR011042">
    <property type="entry name" value="6-blade_b-propeller_TolB-like"/>
</dbReference>
<gene>
    <name evidence="2" type="ORF">QSG27_18475</name>
</gene>
<evidence type="ECO:0008006" key="4">
    <source>
        <dbReference type="Google" id="ProtNLM"/>
    </source>
</evidence>
<dbReference type="Proteomes" id="UP001227317">
    <property type="component" value="Unassembled WGS sequence"/>
</dbReference>
<dbReference type="RefSeq" id="WP_306708669.1">
    <property type="nucleotide sequence ID" value="NZ_JAUJFI010000098.1"/>
</dbReference>
<evidence type="ECO:0000313" key="3">
    <source>
        <dbReference type="Proteomes" id="UP001227317"/>
    </source>
</evidence>
<protein>
    <recommendedName>
        <fullName evidence="4">BPP domain-containing protein</fullName>
    </recommendedName>
</protein>
<feature type="signal peptide" evidence="1">
    <location>
        <begin position="1"/>
        <end position="18"/>
    </location>
</feature>
<dbReference type="EMBL" id="JAUJFI010000098">
    <property type="protein sequence ID" value="MDQ2104692.1"/>
    <property type="molecule type" value="Genomic_DNA"/>
</dbReference>
<accession>A0ABU0WLJ3</accession>
<name>A0ABU0WLJ3_9PROT</name>
<dbReference type="PANTHER" id="PTHR11799">
    <property type="entry name" value="PARAOXONASE"/>
    <property type="match status" value="1"/>
</dbReference>
<reference evidence="2 3" key="1">
    <citation type="submission" date="2023-06" db="EMBL/GenBank/DDBJ databases">
        <title>Azospirillum isscasensis sp.nov, a bacterium isolated from rhizosphere soil of rice.</title>
        <authorList>
            <person name="Wang H."/>
        </authorList>
    </citation>
    <scope>NUCLEOTIDE SEQUENCE [LARGE SCALE GENOMIC DNA]</scope>
    <source>
        <strain evidence="2 3">C340-1</strain>
    </source>
</reference>
<evidence type="ECO:0000256" key="1">
    <source>
        <dbReference type="SAM" id="SignalP"/>
    </source>
</evidence>
<proteinExistence type="predicted"/>
<dbReference type="SUPFAM" id="SSF63829">
    <property type="entry name" value="Calcium-dependent phosphotriesterase"/>
    <property type="match status" value="1"/>
</dbReference>
<dbReference type="PANTHER" id="PTHR11799:SF12">
    <property type="entry name" value="PARAOXONASE-RELATED"/>
    <property type="match status" value="1"/>
</dbReference>
<comment type="caution">
    <text evidence="2">The sequence shown here is derived from an EMBL/GenBank/DDBJ whole genome shotgun (WGS) entry which is preliminary data.</text>
</comment>
<dbReference type="Gene3D" id="2.120.10.30">
    <property type="entry name" value="TolB, C-terminal domain"/>
    <property type="match status" value="1"/>
</dbReference>
<sequence>MGATALTLLLFLTHPAQSACRTVSVTANGLPVTGIEDMALDAPRGRAVLSAYDRRSGTTGGLYLLDLTSLDSPSATAIPLATGLRPAGIDLRAEPDGSRSLLAISRHEDGAATVERYRLDGAVLTHQSTIASPLLCRANDVAFLDGDRFLFTSSHGGCGWGAVIEDNVFGGRHGFVGLVDGGGVRVLVGGIGFANGLLPDPAHDRLTVAATREDALLVYRLSDPQAPPERIPVPGGPDNLTAAPDGRLLVALHPAPVRLALHRYGWPGGAAAPSRIAALGPAGTDILVDEDGRRFPAATVALYRNGPWNGRLVIGSVTAPGLLLCGEAAAGATGSSAREEPPATK</sequence>
<feature type="chain" id="PRO_5046117178" description="BPP domain-containing protein" evidence="1">
    <location>
        <begin position="19"/>
        <end position="345"/>
    </location>
</feature>
<dbReference type="InterPro" id="IPR051288">
    <property type="entry name" value="Serum_paraoxonase/arylesterase"/>
</dbReference>
<evidence type="ECO:0000313" key="2">
    <source>
        <dbReference type="EMBL" id="MDQ2104692.1"/>
    </source>
</evidence>